<protein>
    <submittedName>
        <fullName evidence="6">AhpC/TSA family protein</fullName>
    </submittedName>
</protein>
<keyword evidence="2" id="KW-0201">Cytochrome c-type biogenesis</keyword>
<keyword evidence="3" id="KW-1015">Disulfide bond</keyword>
<comment type="subcellular location">
    <subcellularLocation>
        <location evidence="1">Cell envelope</location>
    </subcellularLocation>
</comment>
<evidence type="ECO:0000256" key="2">
    <source>
        <dbReference type="ARBA" id="ARBA00022748"/>
    </source>
</evidence>
<dbReference type="RefSeq" id="WP_118417267.1">
    <property type="nucleotide sequence ID" value="NZ_QROV01000001.1"/>
</dbReference>
<evidence type="ECO:0000313" key="7">
    <source>
        <dbReference type="Proteomes" id="UP000283616"/>
    </source>
</evidence>
<dbReference type="PANTHER" id="PTHR42852:SF6">
    <property type="entry name" value="THIOL:DISULFIDE INTERCHANGE PROTEIN DSBE"/>
    <property type="match status" value="1"/>
</dbReference>
<evidence type="ECO:0000256" key="1">
    <source>
        <dbReference type="ARBA" id="ARBA00004196"/>
    </source>
</evidence>
<sequence>MKKSSILILIIICLVGCKKGSNETTITGEIKGLGTDTLYLYGMDELYDRIDTIYVENDKFSYTTSVDTITSAYLLLKNRIEYPVFLDKGNKIKIKGDTINLNFLTISGNIYNEEFTDFQKALEDPADPSEKASEETVDKRITVEKANTAEEMAEEFILQHHSSYVSLYLLDKYFVQKETPDFSKIKKLVEVMTGVLQDKPYIERLNETITQAEKSEIGKYAPFFSLPNAKGEKITRSSDAFKQKSLLINFWASWNDSISQKQSNSELREIYKKYKKNKYIGMLGISLDVDKQQWKDAIKRDTLDWEQVCDFGGLNSEVAKQYSIYKIPANILLSSDGKILAKNLRGEELKKKIENIVEEATEKEKKRKTNRRNKR</sequence>
<comment type="caution">
    <text evidence="6">The sequence shown here is derived from an EMBL/GenBank/DDBJ whole genome shotgun (WGS) entry which is preliminary data.</text>
</comment>
<dbReference type="PANTHER" id="PTHR42852">
    <property type="entry name" value="THIOL:DISULFIDE INTERCHANGE PROTEIN DSBE"/>
    <property type="match status" value="1"/>
</dbReference>
<dbReference type="Pfam" id="PF14289">
    <property type="entry name" value="DUF4369"/>
    <property type="match status" value="1"/>
</dbReference>
<evidence type="ECO:0000256" key="3">
    <source>
        <dbReference type="ARBA" id="ARBA00023157"/>
    </source>
</evidence>
<gene>
    <name evidence="6" type="ORF">DW011_01240</name>
</gene>
<dbReference type="AlphaFoldDB" id="A0A415M717"/>
<dbReference type="Proteomes" id="UP000283616">
    <property type="component" value="Unassembled WGS sequence"/>
</dbReference>
<dbReference type="EMBL" id="QROV01000001">
    <property type="protein sequence ID" value="RHL64436.1"/>
    <property type="molecule type" value="Genomic_DNA"/>
</dbReference>
<dbReference type="InterPro" id="IPR025380">
    <property type="entry name" value="DUF4369"/>
</dbReference>
<dbReference type="InterPro" id="IPR013766">
    <property type="entry name" value="Thioredoxin_domain"/>
</dbReference>
<dbReference type="InterPro" id="IPR012336">
    <property type="entry name" value="Thioredoxin-like_fold"/>
</dbReference>
<dbReference type="InterPro" id="IPR036249">
    <property type="entry name" value="Thioredoxin-like_sf"/>
</dbReference>
<dbReference type="SUPFAM" id="SSF52833">
    <property type="entry name" value="Thioredoxin-like"/>
    <property type="match status" value="1"/>
</dbReference>
<dbReference type="CDD" id="cd02966">
    <property type="entry name" value="TlpA_like_family"/>
    <property type="match status" value="1"/>
</dbReference>
<dbReference type="GO" id="GO:0030313">
    <property type="term" value="C:cell envelope"/>
    <property type="evidence" value="ECO:0007669"/>
    <property type="project" value="UniProtKB-SubCell"/>
</dbReference>
<organism evidence="6 7">
    <name type="scientific">Bacteroides thetaiotaomicron</name>
    <dbReference type="NCBI Taxonomy" id="818"/>
    <lineage>
        <taxon>Bacteria</taxon>
        <taxon>Pseudomonadati</taxon>
        <taxon>Bacteroidota</taxon>
        <taxon>Bacteroidia</taxon>
        <taxon>Bacteroidales</taxon>
        <taxon>Bacteroidaceae</taxon>
        <taxon>Bacteroides</taxon>
    </lineage>
</organism>
<evidence type="ECO:0000256" key="4">
    <source>
        <dbReference type="ARBA" id="ARBA00023284"/>
    </source>
</evidence>
<dbReference type="InterPro" id="IPR050553">
    <property type="entry name" value="Thioredoxin_ResA/DsbE_sf"/>
</dbReference>
<reference evidence="6 7" key="1">
    <citation type="submission" date="2018-08" db="EMBL/GenBank/DDBJ databases">
        <title>A genome reference for cultivated species of the human gut microbiota.</title>
        <authorList>
            <person name="Zou Y."/>
            <person name="Xue W."/>
            <person name="Luo G."/>
        </authorList>
    </citation>
    <scope>NUCLEOTIDE SEQUENCE [LARGE SCALE GENOMIC DNA]</scope>
    <source>
        <strain evidence="6 7">AF37-12</strain>
    </source>
</reference>
<evidence type="ECO:0000259" key="5">
    <source>
        <dbReference type="PROSITE" id="PS51352"/>
    </source>
</evidence>
<keyword evidence="4" id="KW-0676">Redox-active center</keyword>
<dbReference type="Pfam" id="PF13905">
    <property type="entry name" value="Thioredoxin_8"/>
    <property type="match status" value="1"/>
</dbReference>
<name>A0A415M717_BACT4</name>
<feature type="domain" description="Thioredoxin" evidence="5">
    <location>
        <begin position="215"/>
        <end position="362"/>
    </location>
</feature>
<proteinExistence type="predicted"/>
<accession>A0A415M717</accession>
<dbReference type="GO" id="GO:0017004">
    <property type="term" value="P:cytochrome complex assembly"/>
    <property type="evidence" value="ECO:0007669"/>
    <property type="project" value="UniProtKB-KW"/>
</dbReference>
<dbReference type="PROSITE" id="PS51352">
    <property type="entry name" value="THIOREDOXIN_2"/>
    <property type="match status" value="1"/>
</dbReference>
<evidence type="ECO:0000313" key="6">
    <source>
        <dbReference type="EMBL" id="RHL64436.1"/>
    </source>
</evidence>
<dbReference type="Gene3D" id="3.40.30.10">
    <property type="entry name" value="Glutaredoxin"/>
    <property type="match status" value="1"/>
</dbReference>